<dbReference type="Proteomes" id="UP001281147">
    <property type="component" value="Unassembled WGS sequence"/>
</dbReference>
<protein>
    <submittedName>
        <fullName evidence="1">Uncharacterized protein</fullName>
    </submittedName>
</protein>
<proteinExistence type="predicted"/>
<dbReference type="EMBL" id="JAUTXU010000020">
    <property type="protein sequence ID" value="KAK3720802.1"/>
    <property type="molecule type" value="Genomic_DNA"/>
</dbReference>
<name>A0ACC3NPV8_9PEZI</name>
<comment type="caution">
    <text evidence="1">The sequence shown here is derived from an EMBL/GenBank/DDBJ whole genome shotgun (WGS) entry which is preliminary data.</text>
</comment>
<sequence>MQRRSAHGVSKLNITVRFRSKMADRTYTHFLFLLLHLLPAFAQKSRANLTVYSSDTVPKVTSESIENEENYTAPHFPLLGFEQYPGNPILGPNPRANWESAYLYNPAAIVIDDKVWLLYRAQNESLISTVGIAWSTDGYNFTRYTQPVLQPTEPFETHGVEDPRIVRVNGTFYMSYTGYDGTVARLAMATSTNLVNWEKHGSILPNCTDVNYRWDLPINAYAAREGWSKSGAIVAEKINGVYQMQWGDNWLMSANSTDLIHWNYTRNDLPFAQKLNIWEQALMESGPPPVKTRDGMWLKIYNGVALGPGGFETASYNTGQMLLDMVNAPRGPPIARLETPLLQPTSVEEVQGQVDQVVFSEGLVQFRGKWLLYFGQGDQYLGVATTDVQP</sequence>
<accession>A0ACC3NPV8</accession>
<evidence type="ECO:0000313" key="2">
    <source>
        <dbReference type="Proteomes" id="UP001281147"/>
    </source>
</evidence>
<evidence type="ECO:0000313" key="1">
    <source>
        <dbReference type="EMBL" id="KAK3720802.1"/>
    </source>
</evidence>
<keyword evidence="2" id="KW-1185">Reference proteome</keyword>
<gene>
    <name evidence="1" type="ORF">LTR37_003465</name>
</gene>
<reference evidence="1" key="1">
    <citation type="submission" date="2023-07" db="EMBL/GenBank/DDBJ databases">
        <title>Black Yeasts Isolated from many extreme environments.</title>
        <authorList>
            <person name="Coleine C."/>
            <person name="Stajich J.E."/>
            <person name="Selbmann L."/>
        </authorList>
    </citation>
    <scope>NUCLEOTIDE SEQUENCE</scope>
    <source>
        <strain evidence="1">CCFEE 5714</strain>
    </source>
</reference>
<organism evidence="1 2">
    <name type="scientific">Vermiconidia calcicola</name>
    <dbReference type="NCBI Taxonomy" id="1690605"/>
    <lineage>
        <taxon>Eukaryota</taxon>
        <taxon>Fungi</taxon>
        <taxon>Dikarya</taxon>
        <taxon>Ascomycota</taxon>
        <taxon>Pezizomycotina</taxon>
        <taxon>Dothideomycetes</taxon>
        <taxon>Dothideomycetidae</taxon>
        <taxon>Mycosphaerellales</taxon>
        <taxon>Extremaceae</taxon>
        <taxon>Vermiconidia</taxon>
    </lineage>
</organism>